<feature type="compositionally biased region" description="Polar residues" evidence="1">
    <location>
        <begin position="11"/>
        <end position="21"/>
    </location>
</feature>
<comment type="caution">
    <text evidence="2">The sequence shown here is derived from an EMBL/GenBank/DDBJ whole genome shotgun (WGS) entry which is preliminary data.</text>
</comment>
<protein>
    <submittedName>
        <fullName evidence="2">Uncharacterized protein</fullName>
    </submittedName>
</protein>
<dbReference type="EMBL" id="JAACNO010001024">
    <property type="protein sequence ID" value="KAF4143349.1"/>
    <property type="molecule type" value="Genomic_DNA"/>
</dbReference>
<evidence type="ECO:0000313" key="4">
    <source>
        <dbReference type="Proteomes" id="UP000602510"/>
    </source>
</evidence>
<dbReference type="EMBL" id="WSZM01000080">
    <property type="protein sequence ID" value="KAF4043588.1"/>
    <property type="molecule type" value="Genomic_DNA"/>
</dbReference>
<dbReference type="AlphaFoldDB" id="A0A833T096"/>
<name>A0A833T096_PHYIN</name>
<dbReference type="Proteomes" id="UP000602510">
    <property type="component" value="Unassembled WGS sequence"/>
</dbReference>
<feature type="region of interest" description="Disordered" evidence="1">
    <location>
        <begin position="1"/>
        <end position="27"/>
    </location>
</feature>
<organism evidence="2 4">
    <name type="scientific">Phytophthora infestans</name>
    <name type="common">Potato late blight agent</name>
    <name type="synonym">Botrytis infestans</name>
    <dbReference type="NCBI Taxonomy" id="4787"/>
    <lineage>
        <taxon>Eukaryota</taxon>
        <taxon>Sar</taxon>
        <taxon>Stramenopiles</taxon>
        <taxon>Oomycota</taxon>
        <taxon>Peronosporomycetes</taxon>
        <taxon>Peronosporales</taxon>
        <taxon>Peronosporaceae</taxon>
        <taxon>Phytophthora</taxon>
    </lineage>
</organism>
<proteinExistence type="predicted"/>
<evidence type="ECO:0000313" key="2">
    <source>
        <dbReference type="EMBL" id="KAF4043588.1"/>
    </source>
</evidence>
<accession>A0A833T096</accession>
<reference evidence="2" key="1">
    <citation type="submission" date="2020-04" db="EMBL/GenBank/DDBJ databases">
        <title>Hybrid Assembly of Korean Phytophthora infestans isolates.</title>
        <authorList>
            <person name="Prokchorchik M."/>
            <person name="Lee Y."/>
            <person name="Seo J."/>
            <person name="Cho J.-H."/>
            <person name="Park Y.-E."/>
            <person name="Jang D.-C."/>
            <person name="Im J.-S."/>
            <person name="Choi J.-G."/>
            <person name="Park H.-J."/>
            <person name="Lee G.-B."/>
            <person name="Lee Y.-G."/>
            <person name="Hong S.-Y."/>
            <person name="Cho K."/>
            <person name="Sohn K.H."/>
        </authorList>
    </citation>
    <scope>NUCLEOTIDE SEQUENCE</scope>
    <source>
        <strain evidence="2">KR_1_A1</strain>
        <strain evidence="3">KR_2_A2</strain>
    </source>
</reference>
<feature type="region of interest" description="Disordered" evidence="1">
    <location>
        <begin position="39"/>
        <end position="65"/>
    </location>
</feature>
<gene>
    <name evidence="2" type="ORF">GN244_ATG03899</name>
    <name evidence="3" type="ORF">GN958_ATG07460</name>
</gene>
<sequence length="65" mass="6700">MQSARGGRHQSGATASSSQAPLPTPGVFSADIMSAFTIQAPSRPTGTQSTFEARIDGEINSGFDD</sequence>
<feature type="compositionally biased region" description="Polar residues" evidence="1">
    <location>
        <begin position="39"/>
        <end position="51"/>
    </location>
</feature>
<dbReference type="Proteomes" id="UP000704712">
    <property type="component" value="Unassembled WGS sequence"/>
</dbReference>
<keyword evidence="4" id="KW-1185">Reference proteome</keyword>
<evidence type="ECO:0000256" key="1">
    <source>
        <dbReference type="SAM" id="MobiDB-lite"/>
    </source>
</evidence>
<evidence type="ECO:0000313" key="3">
    <source>
        <dbReference type="EMBL" id="KAF4143349.1"/>
    </source>
</evidence>